<feature type="compositionally biased region" description="Acidic residues" evidence="1">
    <location>
        <begin position="477"/>
        <end position="493"/>
    </location>
</feature>
<feature type="region of interest" description="Disordered" evidence="1">
    <location>
        <begin position="698"/>
        <end position="724"/>
    </location>
</feature>
<feature type="compositionally biased region" description="Polar residues" evidence="1">
    <location>
        <begin position="391"/>
        <end position="410"/>
    </location>
</feature>
<evidence type="ECO:0000256" key="1">
    <source>
        <dbReference type="SAM" id="MobiDB-lite"/>
    </source>
</evidence>
<feature type="compositionally biased region" description="Polar residues" evidence="1">
    <location>
        <begin position="90"/>
        <end position="108"/>
    </location>
</feature>
<proteinExistence type="predicted"/>
<evidence type="ECO:0000313" key="2">
    <source>
        <dbReference type="EMBL" id="RAO65708.1"/>
    </source>
</evidence>
<dbReference type="GeneID" id="63790937"/>
<dbReference type="OrthoDB" id="5408302at2759"/>
<feature type="compositionally biased region" description="Polar residues" evidence="1">
    <location>
        <begin position="1000"/>
        <end position="1021"/>
    </location>
</feature>
<feature type="region of interest" description="Disordered" evidence="1">
    <location>
        <begin position="1"/>
        <end position="51"/>
    </location>
</feature>
<dbReference type="Proteomes" id="UP000249363">
    <property type="component" value="Unassembled WGS sequence"/>
</dbReference>
<reference evidence="2 3" key="1">
    <citation type="journal article" date="2017" name="Biotechnol. Biofuels">
        <title>Differential beta-glucosidase expression as a function of carbon source availability in Talaromyces amestolkiae: a genomic and proteomic approach.</title>
        <authorList>
            <person name="de Eugenio L.I."/>
            <person name="Mendez-Liter J.A."/>
            <person name="Nieto-Dominguez M."/>
            <person name="Alonso L."/>
            <person name="Gil-Munoz J."/>
            <person name="Barriuso J."/>
            <person name="Prieto A."/>
            <person name="Martinez M.J."/>
        </authorList>
    </citation>
    <scope>NUCLEOTIDE SEQUENCE [LARGE SCALE GENOMIC DNA]</scope>
    <source>
        <strain evidence="2 3">CIB</strain>
    </source>
</reference>
<dbReference type="AlphaFoldDB" id="A0A364KQ86"/>
<evidence type="ECO:0000313" key="3">
    <source>
        <dbReference type="Proteomes" id="UP000249363"/>
    </source>
</evidence>
<evidence type="ECO:0008006" key="4">
    <source>
        <dbReference type="Google" id="ProtNLM"/>
    </source>
</evidence>
<feature type="compositionally biased region" description="Basic and acidic residues" evidence="1">
    <location>
        <begin position="456"/>
        <end position="470"/>
    </location>
</feature>
<dbReference type="STRING" id="1196081.A0A364KQ86"/>
<feature type="compositionally biased region" description="Polar residues" evidence="1">
    <location>
        <begin position="308"/>
        <end position="317"/>
    </location>
</feature>
<feature type="compositionally biased region" description="Basic residues" evidence="1">
    <location>
        <begin position="227"/>
        <end position="237"/>
    </location>
</feature>
<feature type="region of interest" description="Disordered" evidence="1">
    <location>
        <begin position="370"/>
        <end position="422"/>
    </location>
</feature>
<feature type="region of interest" description="Disordered" evidence="1">
    <location>
        <begin position="456"/>
        <end position="493"/>
    </location>
</feature>
<feature type="region of interest" description="Disordered" evidence="1">
    <location>
        <begin position="942"/>
        <end position="1039"/>
    </location>
</feature>
<name>A0A364KQ86_TALAM</name>
<sequence length="1039" mass="113200">MPPSTVFSYWRRDHRRTSPAPGSVSPGAVATGGAYSPTTTNAPPRLPGLPAPTTLSETFIDAHDLPEYEQRPDSVVYLGAGDKRLSSALSSQHSYNNLRVPSTTSTDNLVRPHSSPGNTAKNDESLLAVDSIQSPSSNAYGVQPDVQSQHRSNNGSWRLGFNRNQAEDHRGAYPRKTVGKDLRINTNVDGELGFIGGVTLKELRTDSYYHEQQQQVQPQSQQEHTSQQKHGKTKRHLLNPMTLLARRRSSQNTGSRVDEGSLGGRNLVPAIPDDYDPRIRGNIVHDFSAPRPRPQLAGRDGSGESAKKSSLPSSAVTRHSEHSPVFKEHFEEDGKVLQIEKKGFLQSSLLTDADHDIVELPEFARRLPSSLPVHDNQHQQPVEVEDESDSQDTISVTPQPPASIQQTPRSSPRKSVEVAPNQASSIPIRLKSDASRFSFDMNGVGSSVQEKILEEKGKEKEAARKEKAQQERSSFSDYDDDDFDYDAMEDDDGFEERIPGINADAEDEYDDEFQNFSGVVRTSEPSTFVPMLPTIAASPITPSYSVVGVFNAASGTPLASVSDVPVDMTAPFDLNTSLEEEEEEEEEEDGFDQSDDEIEGTVVNTLNLTTTLSGQPLPLIEEDEDDMYYDDGDFGELPDNEENDKFDESIFDEESGQLYERKFYPGTKIPIALQEGDEQQNTESQIRHVPSLASEFRPESWDFRNGNPPAKATGGASENTKAPGGVLSEQNLEAFHSALARVADEAAAGSLQRNTSLSENSLGQGSNSQLADSHPGLVLDDNRVSSQHSGFDDEVLDDFNYDDDDGFDDDLIIAEANADALENDDEGFYGQEFGFYARSNTENCIDEPVYGGYFGPSGAGGLNRSHSGGAGFREPSLTPITERSEWSTRNSIISLTTHGPSAVQQPPPPNPGLSQLVDMEYNEEDMSLGALMKLRRGAFGGSNGSLRSTGSLSPQPGPVGHSNRGSFLSIPEDSPVDLTPDMGFQQSYEHGSGLSGVYYHNSNMNQSPLSEGQSLPGSPTLTLDRLTGGERRSSVGNTT</sequence>
<feature type="compositionally biased region" description="Polar residues" evidence="1">
    <location>
        <begin position="131"/>
        <end position="156"/>
    </location>
</feature>
<gene>
    <name evidence="2" type="ORF">BHQ10_001720</name>
</gene>
<comment type="caution">
    <text evidence="2">The sequence shown here is derived from an EMBL/GenBank/DDBJ whole genome shotgun (WGS) entry which is preliminary data.</text>
</comment>
<organism evidence="2 3">
    <name type="scientific">Talaromyces amestolkiae</name>
    <dbReference type="NCBI Taxonomy" id="1196081"/>
    <lineage>
        <taxon>Eukaryota</taxon>
        <taxon>Fungi</taxon>
        <taxon>Dikarya</taxon>
        <taxon>Ascomycota</taxon>
        <taxon>Pezizomycotina</taxon>
        <taxon>Eurotiomycetes</taxon>
        <taxon>Eurotiomycetidae</taxon>
        <taxon>Eurotiales</taxon>
        <taxon>Trichocomaceae</taxon>
        <taxon>Talaromyces</taxon>
        <taxon>Talaromyces sect. Talaromyces</taxon>
    </lineage>
</organism>
<feature type="compositionally biased region" description="Polar residues" evidence="1">
    <location>
        <begin position="751"/>
        <end position="771"/>
    </location>
</feature>
<feature type="region of interest" description="Disordered" evidence="1">
    <location>
        <begin position="209"/>
        <end position="327"/>
    </location>
</feature>
<keyword evidence="3" id="KW-1185">Reference proteome</keyword>
<feature type="region of interest" description="Disordered" evidence="1">
    <location>
        <begin position="577"/>
        <end position="597"/>
    </location>
</feature>
<accession>A0A364KQ86</accession>
<feature type="region of interest" description="Disordered" evidence="1">
    <location>
        <begin position="751"/>
        <end position="791"/>
    </location>
</feature>
<feature type="compositionally biased region" description="Low complexity" evidence="1">
    <location>
        <begin position="210"/>
        <end position="225"/>
    </location>
</feature>
<feature type="region of interest" description="Disordered" evidence="1">
    <location>
        <begin position="90"/>
        <end position="174"/>
    </location>
</feature>
<feature type="compositionally biased region" description="Basic and acidic residues" evidence="1">
    <location>
        <begin position="318"/>
        <end position="327"/>
    </location>
</feature>
<dbReference type="RefSeq" id="XP_040730225.1">
    <property type="nucleotide sequence ID" value="XM_040873788.1"/>
</dbReference>
<protein>
    <recommendedName>
        <fullName evidence="4">AGC-kinase C-terminal domain-containing protein</fullName>
    </recommendedName>
</protein>
<feature type="compositionally biased region" description="Acidic residues" evidence="1">
    <location>
        <begin position="578"/>
        <end position="597"/>
    </location>
</feature>
<feature type="compositionally biased region" description="Polar residues" evidence="1">
    <location>
        <begin position="944"/>
        <end position="954"/>
    </location>
</feature>
<dbReference type="EMBL" id="MIKG01000002">
    <property type="protein sequence ID" value="RAO65708.1"/>
    <property type="molecule type" value="Genomic_DNA"/>
</dbReference>